<dbReference type="EMBL" id="JBHTBR010000005">
    <property type="protein sequence ID" value="MFC7291855.1"/>
    <property type="molecule type" value="Genomic_DNA"/>
</dbReference>
<evidence type="ECO:0000256" key="5">
    <source>
        <dbReference type="ARBA" id="ARBA00022989"/>
    </source>
</evidence>
<sequence length="231" mass="24434">MGNNMPPIDDENGVPLQPKREPMFNAPLSMVLLSGGLVALYFLYSVQSDQVKNGILIDYALFPERFFAEAGSGYAYDGWIGKALPFIGHGLLHADWAHVLMNSVFALAFASGVVRVLGWWRTLLVYAGAQIGGALLYLYLSQLLPSQASIAVGASGAVSGLTGAAFLFMAQGHFLSRQFGIYSAVFLVGNVMLALAGPALLGSAIAWEAHVGGYIVGALMALGFSRDVAES</sequence>
<comment type="caution">
    <text evidence="9">The sequence shown here is derived from an EMBL/GenBank/DDBJ whole genome shotgun (WGS) entry which is preliminary data.</text>
</comment>
<dbReference type="GO" id="GO:0008233">
    <property type="term" value="F:peptidase activity"/>
    <property type="evidence" value="ECO:0007669"/>
    <property type="project" value="UniProtKB-KW"/>
</dbReference>
<proteinExistence type="predicted"/>
<reference evidence="10" key="1">
    <citation type="journal article" date="2019" name="Int. J. Syst. Evol. Microbiol.">
        <title>The Global Catalogue of Microorganisms (GCM) 10K type strain sequencing project: providing services to taxonomists for standard genome sequencing and annotation.</title>
        <authorList>
            <consortium name="The Broad Institute Genomics Platform"/>
            <consortium name="The Broad Institute Genome Sequencing Center for Infectious Disease"/>
            <person name="Wu L."/>
            <person name="Ma J."/>
        </authorList>
    </citation>
    <scope>NUCLEOTIDE SEQUENCE [LARGE SCALE GENOMIC DNA]</scope>
    <source>
        <strain evidence="10">CCUG 51308</strain>
    </source>
</reference>
<gene>
    <name evidence="9" type="ORF">ACFQS8_09530</name>
</gene>
<dbReference type="EC" id="3.4.21.-" evidence="9"/>
<feature type="transmembrane region" description="Helical" evidence="7">
    <location>
        <begin position="181"/>
        <end position="205"/>
    </location>
</feature>
<evidence type="ECO:0000259" key="8">
    <source>
        <dbReference type="Pfam" id="PF01694"/>
    </source>
</evidence>
<evidence type="ECO:0000256" key="6">
    <source>
        <dbReference type="ARBA" id="ARBA00023136"/>
    </source>
</evidence>
<keyword evidence="9" id="KW-0645">Protease</keyword>
<keyword evidence="4 7" id="KW-0812">Transmembrane</keyword>
<dbReference type="InterPro" id="IPR022764">
    <property type="entry name" value="Peptidase_S54_rhomboid_dom"/>
</dbReference>
<keyword evidence="5 7" id="KW-1133">Transmembrane helix</keyword>
<keyword evidence="10" id="KW-1185">Reference proteome</keyword>
<evidence type="ECO:0000313" key="9">
    <source>
        <dbReference type="EMBL" id="MFC7291855.1"/>
    </source>
</evidence>
<keyword evidence="9" id="KW-0378">Hydrolase</keyword>
<accession>A0ABW2ILZ7</accession>
<evidence type="ECO:0000256" key="1">
    <source>
        <dbReference type="ARBA" id="ARBA00004141"/>
    </source>
</evidence>
<keyword evidence="6 7" id="KW-0472">Membrane</keyword>
<evidence type="ECO:0000256" key="7">
    <source>
        <dbReference type="SAM" id="Phobius"/>
    </source>
</evidence>
<dbReference type="GO" id="GO:0006508">
    <property type="term" value="P:proteolysis"/>
    <property type="evidence" value="ECO:0007669"/>
    <property type="project" value="UniProtKB-KW"/>
</dbReference>
<feature type="transmembrane region" description="Helical" evidence="7">
    <location>
        <begin position="211"/>
        <end position="229"/>
    </location>
</feature>
<feature type="domain" description="Peptidase S54 rhomboid" evidence="8">
    <location>
        <begin position="86"/>
        <end position="225"/>
    </location>
</feature>
<evidence type="ECO:0000256" key="2">
    <source>
        <dbReference type="ARBA" id="ARBA00022475"/>
    </source>
</evidence>
<organism evidence="9 10">
    <name type="scientific">Hirschia litorea</name>
    <dbReference type="NCBI Taxonomy" id="1199156"/>
    <lineage>
        <taxon>Bacteria</taxon>
        <taxon>Pseudomonadati</taxon>
        <taxon>Pseudomonadota</taxon>
        <taxon>Alphaproteobacteria</taxon>
        <taxon>Hyphomonadales</taxon>
        <taxon>Hyphomonadaceae</taxon>
        <taxon>Hirschia</taxon>
    </lineage>
</organism>
<evidence type="ECO:0000256" key="4">
    <source>
        <dbReference type="ARBA" id="ARBA00022692"/>
    </source>
</evidence>
<keyword evidence="3" id="KW-0997">Cell inner membrane</keyword>
<keyword evidence="2" id="KW-1003">Cell membrane</keyword>
<feature type="transmembrane region" description="Helical" evidence="7">
    <location>
        <begin position="146"/>
        <end position="169"/>
    </location>
</feature>
<protein>
    <submittedName>
        <fullName evidence="9">Rhomboid family intramembrane serine protease</fullName>
        <ecNumber evidence="9">3.4.21.-</ecNumber>
    </submittedName>
</protein>
<dbReference type="RefSeq" id="WP_382167093.1">
    <property type="nucleotide sequence ID" value="NZ_JBHTBR010000005.1"/>
</dbReference>
<dbReference type="InterPro" id="IPR035952">
    <property type="entry name" value="Rhomboid-like_sf"/>
</dbReference>
<evidence type="ECO:0000313" key="10">
    <source>
        <dbReference type="Proteomes" id="UP001596492"/>
    </source>
</evidence>
<comment type="subcellular location">
    <subcellularLocation>
        <location evidence="1">Membrane</location>
        <topology evidence="1">Multi-pass membrane protein</topology>
    </subcellularLocation>
</comment>
<dbReference type="PANTHER" id="PTHR43066">
    <property type="entry name" value="RHOMBOID-RELATED PROTEIN"/>
    <property type="match status" value="1"/>
</dbReference>
<feature type="transmembrane region" description="Helical" evidence="7">
    <location>
        <begin position="96"/>
        <end position="116"/>
    </location>
</feature>
<dbReference type="SUPFAM" id="SSF144091">
    <property type="entry name" value="Rhomboid-like"/>
    <property type="match status" value="1"/>
</dbReference>
<feature type="transmembrane region" description="Helical" evidence="7">
    <location>
        <begin position="24"/>
        <end position="44"/>
    </location>
</feature>
<name>A0ABW2ILZ7_9PROT</name>
<dbReference type="Pfam" id="PF01694">
    <property type="entry name" value="Rhomboid"/>
    <property type="match status" value="1"/>
</dbReference>
<feature type="transmembrane region" description="Helical" evidence="7">
    <location>
        <begin position="123"/>
        <end position="140"/>
    </location>
</feature>
<dbReference type="Gene3D" id="1.20.1540.10">
    <property type="entry name" value="Rhomboid-like"/>
    <property type="match status" value="1"/>
</dbReference>
<dbReference type="Proteomes" id="UP001596492">
    <property type="component" value="Unassembled WGS sequence"/>
</dbReference>
<dbReference type="PANTHER" id="PTHR43066:SF26">
    <property type="entry name" value="RHOMBOID PROTEASE GLPG"/>
    <property type="match status" value="1"/>
</dbReference>
<evidence type="ECO:0000256" key="3">
    <source>
        <dbReference type="ARBA" id="ARBA00022519"/>
    </source>
</evidence>